<name>A0A9P4TTB1_9PEZI</name>
<evidence type="ECO:0000313" key="2">
    <source>
        <dbReference type="EMBL" id="KAF2422148.1"/>
    </source>
</evidence>
<organism evidence="2 3">
    <name type="scientific">Tothia fuscella</name>
    <dbReference type="NCBI Taxonomy" id="1048955"/>
    <lineage>
        <taxon>Eukaryota</taxon>
        <taxon>Fungi</taxon>
        <taxon>Dikarya</taxon>
        <taxon>Ascomycota</taxon>
        <taxon>Pezizomycotina</taxon>
        <taxon>Dothideomycetes</taxon>
        <taxon>Pleosporomycetidae</taxon>
        <taxon>Venturiales</taxon>
        <taxon>Cylindrosympodiaceae</taxon>
        <taxon>Tothia</taxon>
    </lineage>
</organism>
<evidence type="ECO:0000313" key="3">
    <source>
        <dbReference type="Proteomes" id="UP000800235"/>
    </source>
</evidence>
<feature type="compositionally biased region" description="Basic and acidic residues" evidence="1">
    <location>
        <begin position="7"/>
        <end position="20"/>
    </location>
</feature>
<dbReference type="Proteomes" id="UP000800235">
    <property type="component" value="Unassembled WGS sequence"/>
</dbReference>
<reference evidence="2" key="1">
    <citation type="journal article" date="2020" name="Stud. Mycol.">
        <title>101 Dothideomycetes genomes: a test case for predicting lifestyles and emergence of pathogens.</title>
        <authorList>
            <person name="Haridas S."/>
            <person name="Albert R."/>
            <person name="Binder M."/>
            <person name="Bloem J."/>
            <person name="Labutti K."/>
            <person name="Salamov A."/>
            <person name="Andreopoulos B."/>
            <person name="Baker S."/>
            <person name="Barry K."/>
            <person name="Bills G."/>
            <person name="Bluhm B."/>
            <person name="Cannon C."/>
            <person name="Castanera R."/>
            <person name="Culley D."/>
            <person name="Daum C."/>
            <person name="Ezra D."/>
            <person name="Gonzalez J."/>
            <person name="Henrissat B."/>
            <person name="Kuo A."/>
            <person name="Liang C."/>
            <person name="Lipzen A."/>
            <person name="Lutzoni F."/>
            <person name="Magnuson J."/>
            <person name="Mondo S."/>
            <person name="Nolan M."/>
            <person name="Ohm R."/>
            <person name="Pangilinan J."/>
            <person name="Park H.-J."/>
            <person name="Ramirez L."/>
            <person name="Alfaro M."/>
            <person name="Sun H."/>
            <person name="Tritt A."/>
            <person name="Yoshinaga Y."/>
            <person name="Zwiers L.-H."/>
            <person name="Turgeon B."/>
            <person name="Goodwin S."/>
            <person name="Spatafora J."/>
            <person name="Crous P."/>
            <person name="Grigoriev I."/>
        </authorList>
    </citation>
    <scope>NUCLEOTIDE SEQUENCE</scope>
    <source>
        <strain evidence="2">CBS 130266</strain>
    </source>
</reference>
<sequence>MSEPAVVDEKKVEVEEAGEKEQEEEVVEAPARRNGAIKPSPTKPTPASTTNRSSRGKKTVTMWISIRSKKTKKRRRRIKKDTQTQSLELPPIYLVKRAEGCLLWVVVIGVQQVKGYRHLKPMDAQEKAAKSPPGFVLNAQWNDPIAIHKEVFGYLKASPFSRLILLWNVSQWAEDRFPSRHKPRTTRLNRSESNTTTAAQRVTRAQRATLSKSIILDEVDVQTSKELELDHLNKALLTVKPFNLVRCWRHRFLQYRSPAQALGINDLPEFVFMDLLSTIMIFRAMQKLHTLQAQDDVGLLTRMGRRMVDLLMDSTLTKLH</sequence>
<keyword evidence="3" id="KW-1185">Reference proteome</keyword>
<evidence type="ECO:0000256" key="1">
    <source>
        <dbReference type="SAM" id="MobiDB-lite"/>
    </source>
</evidence>
<dbReference type="AlphaFoldDB" id="A0A9P4TTB1"/>
<protein>
    <submittedName>
        <fullName evidence="2">Uncharacterized protein</fullName>
    </submittedName>
</protein>
<feature type="region of interest" description="Disordered" evidence="1">
    <location>
        <begin position="1"/>
        <end position="59"/>
    </location>
</feature>
<accession>A0A9P4TTB1</accession>
<proteinExistence type="predicted"/>
<dbReference type="EMBL" id="MU007093">
    <property type="protein sequence ID" value="KAF2422148.1"/>
    <property type="molecule type" value="Genomic_DNA"/>
</dbReference>
<gene>
    <name evidence="2" type="ORF">EJ08DRAFT_664957</name>
</gene>
<feature type="region of interest" description="Disordered" evidence="1">
    <location>
        <begin position="180"/>
        <end position="199"/>
    </location>
</feature>
<comment type="caution">
    <text evidence="2">The sequence shown here is derived from an EMBL/GenBank/DDBJ whole genome shotgun (WGS) entry which is preliminary data.</text>
</comment>